<organism evidence="1 2">
    <name type="scientific">Wuchereria bancrofti</name>
    <dbReference type="NCBI Taxonomy" id="6293"/>
    <lineage>
        <taxon>Eukaryota</taxon>
        <taxon>Metazoa</taxon>
        <taxon>Ecdysozoa</taxon>
        <taxon>Nematoda</taxon>
        <taxon>Chromadorea</taxon>
        <taxon>Rhabditida</taxon>
        <taxon>Spirurina</taxon>
        <taxon>Spiruromorpha</taxon>
        <taxon>Filarioidea</taxon>
        <taxon>Onchocercidae</taxon>
        <taxon>Wuchereria</taxon>
    </lineage>
</organism>
<name>J9FMT1_WUCBA</name>
<evidence type="ECO:0000313" key="2">
    <source>
        <dbReference type="Proteomes" id="UP000004810"/>
    </source>
</evidence>
<dbReference type="AlphaFoldDB" id="J9FMT1"/>
<protein>
    <submittedName>
        <fullName evidence="1">Uncharacterized protein</fullName>
    </submittedName>
</protein>
<accession>J9FMT1</accession>
<sequence>MKKLSSMLTISSKVRGITILTDNEKKLFNKEITLPVVIVPPKVISRLIGCKEIADRTVGRFCNKIKPVINIPKQSEKAIVFNPEKMDENTRNVVLNTIENLTGLTAKFDSYDIAL</sequence>
<comment type="caution">
    <text evidence="1">The sequence shown here is derived from an EMBL/GenBank/DDBJ whole genome shotgun (WGS) entry which is preliminary data.</text>
</comment>
<dbReference type="Proteomes" id="UP000004810">
    <property type="component" value="Unassembled WGS sequence"/>
</dbReference>
<evidence type="ECO:0000313" key="1">
    <source>
        <dbReference type="EMBL" id="EJW88679.1"/>
    </source>
</evidence>
<dbReference type="EMBL" id="ADBV01000064">
    <property type="protein sequence ID" value="EJW88679.1"/>
    <property type="molecule type" value="Genomic_DNA"/>
</dbReference>
<feature type="non-terminal residue" evidence="1">
    <location>
        <position position="115"/>
    </location>
</feature>
<gene>
    <name evidence="1" type="ORF">WUBG_00407</name>
</gene>
<proteinExistence type="predicted"/>
<reference evidence="2" key="1">
    <citation type="submission" date="2012-08" db="EMBL/GenBank/DDBJ databases">
        <title>The Genome Sequence of Wuchereria bancrofti.</title>
        <authorList>
            <person name="Nutman T.B."/>
            <person name="Fink D.L."/>
            <person name="Russ C."/>
            <person name="Young S."/>
            <person name="Zeng Q."/>
            <person name="Koehrsen M."/>
            <person name="Alvarado L."/>
            <person name="Berlin A."/>
            <person name="Chapman S.B."/>
            <person name="Chen Z."/>
            <person name="Freedman E."/>
            <person name="Gellesch M."/>
            <person name="Goldberg J."/>
            <person name="Griggs A."/>
            <person name="Gujja S."/>
            <person name="Heilman E.R."/>
            <person name="Heiman D."/>
            <person name="Hepburn T."/>
            <person name="Howarth C."/>
            <person name="Jen D."/>
            <person name="Larson L."/>
            <person name="Lewis B."/>
            <person name="Mehta T."/>
            <person name="Park D."/>
            <person name="Pearson M."/>
            <person name="Roberts A."/>
            <person name="Saif S."/>
            <person name="Shea T."/>
            <person name="Shenoy N."/>
            <person name="Sisk P."/>
            <person name="Stolte C."/>
            <person name="Sykes S."/>
            <person name="Walk T."/>
            <person name="White J."/>
            <person name="Yandava C."/>
            <person name="Haas B."/>
            <person name="Henn M.R."/>
            <person name="Nusbaum C."/>
            <person name="Birren B."/>
        </authorList>
    </citation>
    <scope>NUCLEOTIDE SEQUENCE [LARGE SCALE GENOMIC DNA]</scope>
    <source>
        <strain evidence="2">NA</strain>
    </source>
</reference>